<sequence length="141" mass="15783">MSWWHDIFRQCVFMSFFIIPIPIGSYTIHSGSSAAVALISHLALSFLIPLAYVGTKEATFGPKHARISRISFVIAWLVLAAIGGAFSAFMGQIWKASSFWEWPTIGRDIVFIGIMYGELCATMLGAYVLSRFHDTCRKERV</sequence>
<feature type="transmembrane region" description="Helical" evidence="1">
    <location>
        <begin position="109"/>
        <end position="130"/>
    </location>
</feature>
<organism evidence="2 3">
    <name type="scientific">Megasphaera hexanoica</name>
    <dbReference type="NCBI Taxonomy" id="1675036"/>
    <lineage>
        <taxon>Bacteria</taxon>
        <taxon>Bacillati</taxon>
        <taxon>Bacillota</taxon>
        <taxon>Negativicutes</taxon>
        <taxon>Veillonellales</taxon>
        <taxon>Veillonellaceae</taxon>
        <taxon>Megasphaera</taxon>
    </lineage>
</organism>
<evidence type="ECO:0000313" key="2">
    <source>
        <dbReference type="EMBL" id="NME27493.1"/>
    </source>
</evidence>
<feature type="transmembrane region" description="Helical" evidence="1">
    <location>
        <begin position="7"/>
        <end position="28"/>
    </location>
</feature>
<accession>A0A848BYS0</accession>
<dbReference type="RefSeq" id="WP_170087179.1">
    <property type="nucleotide sequence ID" value="NZ_JABAFG010000003.1"/>
</dbReference>
<proteinExistence type="predicted"/>
<keyword evidence="1" id="KW-0472">Membrane</keyword>
<evidence type="ECO:0000256" key="1">
    <source>
        <dbReference type="SAM" id="Phobius"/>
    </source>
</evidence>
<feature type="transmembrane region" description="Helical" evidence="1">
    <location>
        <begin position="34"/>
        <end position="55"/>
    </location>
</feature>
<protein>
    <submittedName>
        <fullName evidence="2">Uncharacterized protein</fullName>
    </submittedName>
</protein>
<feature type="transmembrane region" description="Helical" evidence="1">
    <location>
        <begin position="67"/>
        <end position="89"/>
    </location>
</feature>
<evidence type="ECO:0000313" key="3">
    <source>
        <dbReference type="Proteomes" id="UP000591071"/>
    </source>
</evidence>
<dbReference type="EMBL" id="JABAFG010000003">
    <property type="protein sequence ID" value="NME27493.1"/>
    <property type="molecule type" value="Genomic_DNA"/>
</dbReference>
<name>A0A848BYS0_9FIRM</name>
<keyword evidence="1" id="KW-0812">Transmembrane</keyword>
<comment type="caution">
    <text evidence="2">The sequence shown here is derived from an EMBL/GenBank/DDBJ whole genome shotgun (WGS) entry which is preliminary data.</text>
</comment>
<gene>
    <name evidence="2" type="ORF">HF872_02455</name>
</gene>
<keyword evidence="1" id="KW-1133">Transmembrane helix</keyword>
<dbReference type="AlphaFoldDB" id="A0A848BYS0"/>
<dbReference type="Proteomes" id="UP000591071">
    <property type="component" value="Unassembled WGS sequence"/>
</dbReference>
<reference evidence="2 3" key="1">
    <citation type="submission" date="2020-04" db="EMBL/GenBank/DDBJ databases">
        <authorList>
            <person name="Hitch T.C.A."/>
            <person name="Wylensek D."/>
            <person name="Clavel T."/>
        </authorList>
    </citation>
    <scope>NUCLEOTIDE SEQUENCE [LARGE SCALE GENOMIC DNA]</scope>
    <source>
        <strain evidence="2 3">Oil-RF-744-FAT-WT-6-1</strain>
    </source>
</reference>